<name>A0A3G8XRT3_9FLAO</name>
<evidence type="ECO:0000256" key="2">
    <source>
        <dbReference type="ARBA" id="ARBA00022448"/>
    </source>
</evidence>
<evidence type="ECO:0000256" key="8">
    <source>
        <dbReference type="ARBA" id="ARBA00022989"/>
    </source>
</evidence>
<evidence type="ECO:0000313" key="15">
    <source>
        <dbReference type="Proteomes" id="UP000270185"/>
    </source>
</evidence>
<dbReference type="SUPFAM" id="SSF81324">
    <property type="entry name" value="Voltage-gated potassium channels"/>
    <property type="match status" value="1"/>
</dbReference>
<feature type="transmembrane region" description="Helical" evidence="12">
    <location>
        <begin position="91"/>
        <end position="109"/>
    </location>
</feature>
<evidence type="ECO:0000256" key="1">
    <source>
        <dbReference type="ARBA" id="ARBA00004141"/>
    </source>
</evidence>
<dbReference type="GO" id="GO:0008076">
    <property type="term" value="C:voltage-gated potassium channel complex"/>
    <property type="evidence" value="ECO:0007669"/>
    <property type="project" value="InterPro"/>
</dbReference>
<evidence type="ECO:0000256" key="9">
    <source>
        <dbReference type="ARBA" id="ARBA00023065"/>
    </source>
</evidence>
<dbReference type="PANTHER" id="PTHR11537">
    <property type="entry name" value="VOLTAGE-GATED POTASSIUM CHANNEL"/>
    <property type="match status" value="1"/>
</dbReference>
<dbReference type="PANTHER" id="PTHR11537:SF254">
    <property type="entry name" value="POTASSIUM VOLTAGE-GATED CHANNEL PROTEIN SHAB"/>
    <property type="match status" value="1"/>
</dbReference>
<dbReference type="EMBL" id="CP034159">
    <property type="protein sequence ID" value="AZI34437.1"/>
    <property type="molecule type" value="Genomic_DNA"/>
</dbReference>
<feature type="transmembrane region" description="Helical" evidence="12">
    <location>
        <begin position="20"/>
        <end position="39"/>
    </location>
</feature>
<feature type="transmembrane region" description="Helical" evidence="12">
    <location>
        <begin position="215"/>
        <end position="239"/>
    </location>
</feature>
<keyword evidence="7" id="KW-0630">Potassium</keyword>
<evidence type="ECO:0000256" key="7">
    <source>
        <dbReference type="ARBA" id="ARBA00022958"/>
    </source>
</evidence>
<keyword evidence="6" id="KW-0851">Voltage-gated channel</keyword>
<feature type="transmembrane region" description="Helical" evidence="12">
    <location>
        <begin position="154"/>
        <end position="175"/>
    </location>
</feature>
<feature type="transmembrane region" description="Helical" evidence="12">
    <location>
        <begin position="59"/>
        <end position="79"/>
    </location>
</feature>
<evidence type="ECO:0000259" key="13">
    <source>
        <dbReference type="Pfam" id="PF00520"/>
    </source>
</evidence>
<evidence type="ECO:0000256" key="5">
    <source>
        <dbReference type="ARBA" id="ARBA00022826"/>
    </source>
</evidence>
<dbReference type="Gene3D" id="1.20.120.350">
    <property type="entry name" value="Voltage-gated potassium channels. Chain C"/>
    <property type="match status" value="1"/>
</dbReference>
<accession>A0A3G8XRT3</accession>
<gene>
    <name evidence="14" type="ORF">EIB73_06350</name>
</gene>
<dbReference type="OrthoDB" id="9799090at2"/>
<keyword evidence="10 12" id="KW-0472">Membrane</keyword>
<dbReference type="PRINTS" id="PR00169">
    <property type="entry name" value="KCHANNEL"/>
</dbReference>
<dbReference type="Proteomes" id="UP000270185">
    <property type="component" value="Chromosome"/>
</dbReference>
<keyword evidence="5" id="KW-0631">Potassium channel</keyword>
<organism evidence="14 15">
    <name type="scientific">Kaistella carnis</name>
    <dbReference type="NCBI Taxonomy" id="1241979"/>
    <lineage>
        <taxon>Bacteria</taxon>
        <taxon>Pseudomonadati</taxon>
        <taxon>Bacteroidota</taxon>
        <taxon>Flavobacteriia</taxon>
        <taxon>Flavobacteriales</taxon>
        <taxon>Weeksellaceae</taxon>
        <taxon>Chryseobacterium group</taxon>
        <taxon>Kaistella</taxon>
    </lineage>
</organism>
<evidence type="ECO:0000256" key="12">
    <source>
        <dbReference type="SAM" id="Phobius"/>
    </source>
</evidence>
<evidence type="ECO:0000256" key="11">
    <source>
        <dbReference type="ARBA" id="ARBA00023303"/>
    </source>
</evidence>
<keyword evidence="15" id="KW-1185">Reference proteome</keyword>
<keyword evidence="9" id="KW-0406">Ion transport</keyword>
<dbReference type="GO" id="GO:0005249">
    <property type="term" value="F:voltage-gated potassium channel activity"/>
    <property type="evidence" value="ECO:0007669"/>
    <property type="project" value="InterPro"/>
</dbReference>
<dbReference type="FunFam" id="1.10.287.70:FF:000028">
    <property type="entry name" value="potassium voltage-gated channel subfamily D member 3"/>
    <property type="match status" value="1"/>
</dbReference>
<evidence type="ECO:0000256" key="4">
    <source>
        <dbReference type="ARBA" id="ARBA00022692"/>
    </source>
</evidence>
<dbReference type="AlphaFoldDB" id="A0A3G8XRT3"/>
<dbReference type="GO" id="GO:0001508">
    <property type="term" value="P:action potential"/>
    <property type="evidence" value="ECO:0007669"/>
    <property type="project" value="TreeGrafter"/>
</dbReference>
<evidence type="ECO:0000256" key="10">
    <source>
        <dbReference type="ARBA" id="ARBA00023136"/>
    </source>
</evidence>
<keyword evidence="8 12" id="KW-1133">Transmembrane helix</keyword>
<protein>
    <submittedName>
        <fullName evidence="14">Ion transporter</fullName>
    </submittedName>
</protein>
<comment type="subcellular location">
    <subcellularLocation>
        <location evidence="1">Membrane</location>
        <topology evidence="1">Multi-pass membrane protein</topology>
    </subcellularLocation>
</comment>
<keyword evidence="4 12" id="KW-0812">Transmembrane</keyword>
<dbReference type="InterPro" id="IPR028325">
    <property type="entry name" value="VG_K_chnl"/>
</dbReference>
<evidence type="ECO:0000313" key="14">
    <source>
        <dbReference type="EMBL" id="AZI34437.1"/>
    </source>
</evidence>
<evidence type="ECO:0000256" key="3">
    <source>
        <dbReference type="ARBA" id="ARBA00022538"/>
    </source>
</evidence>
<evidence type="ECO:0000256" key="6">
    <source>
        <dbReference type="ARBA" id="ARBA00022882"/>
    </source>
</evidence>
<dbReference type="InterPro" id="IPR005821">
    <property type="entry name" value="Ion_trans_dom"/>
</dbReference>
<dbReference type="Gene3D" id="1.10.287.70">
    <property type="match status" value="1"/>
</dbReference>
<reference evidence="15" key="1">
    <citation type="submission" date="2018-11" db="EMBL/GenBank/DDBJ databases">
        <title>Proposal to divide the Flavobacteriaceae and reorganize its genera based on Amino Acid Identity values calculated from whole genome sequences.</title>
        <authorList>
            <person name="Nicholson A.C."/>
            <person name="Gulvik C.A."/>
            <person name="Whitney A.M."/>
            <person name="Humrighouse B.W."/>
            <person name="Bell M."/>
            <person name="Holmes B."/>
            <person name="Steigerwalt A.G."/>
            <person name="Villarma A."/>
            <person name="Sheth M."/>
            <person name="Batra D."/>
            <person name="Pryor J."/>
            <person name="Bernardet J.-F."/>
            <person name="Hugo C."/>
            <person name="Kampfer P."/>
            <person name="Newman J.D."/>
            <person name="McQuiston J.R."/>
        </authorList>
    </citation>
    <scope>NUCLEOTIDE SEQUENCE [LARGE SCALE GENOMIC DNA]</scope>
    <source>
        <strain evidence="15">G0081</strain>
    </source>
</reference>
<proteinExistence type="predicted"/>
<dbReference type="Pfam" id="PF00520">
    <property type="entry name" value="Ion_trans"/>
    <property type="match status" value="1"/>
</dbReference>
<feature type="domain" description="Ion transport" evidence="13">
    <location>
        <begin position="20"/>
        <end position="245"/>
    </location>
</feature>
<keyword evidence="11" id="KW-0407">Ion channel</keyword>
<sequence length="267" mass="30760">MKRRIHNILTVSKKSGDLSWYFDVFIITLIILNVIAIVLESIEPLRQQFQTHFDYFELFSVIVFTVEYILRIWTANLIPEFKKPIAGNLKYALTPLAIIDLLAFLPFYLPFVGVDLRLLRMLRIFRIFRLFKIARYIEALSFITRVFKKKKEELVISLIFTVFLLLIASTLMYYVENESQPENFSSIPETMWWGIATLTTVGYGDIYPVTPLGRFLGGVIAIIGIGLFALPSGILASGFSDEISRRKLQDDYCSTCGQTIKKEQNEI</sequence>
<dbReference type="KEGG" id="ccas:EIB73_06350"/>
<keyword evidence="2" id="KW-0813">Transport</keyword>
<dbReference type="InterPro" id="IPR027359">
    <property type="entry name" value="Volt_channel_dom_sf"/>
</dbReference>
<keyword evidence="3" id="KW-0633">Potassium transport</keyword>